<dbReference type="EMBL" id="CAUWAG010000012">
    <property type="protein sequence ID" value="CAJ2508786.1"/>
    <property type="molecule type" value="Genomic_DNA"/>
</dbReference>
<comment type="similarity">
    <text evidence="2">Belongs to the CWC22 family.</text>
</comment>
<feature type="compositionally biased region" description="Basic and acidic residues" evidence="4">
    <location>
        <begin position="40"/>
        <end position="50"/>
    </location>
</feature>
<gene>
    <name evidence="6" type="ORF">KHLLAP_LOCUS9254</name>
</gene>
<accession>A0AAI8VPL9</accession>
<dbReference type="Gene3D" id="1.25.40.180">
    <property type="match status" value="1"/>
</dbReference>
<proteinExistence type="inferred from homology"/>
<feature type="compositionally biased region" description="Basic and acidic residues" evidence="4">
    <location>
        <begin position="135"/>
        <end position="155"/>
    </location>
</feature>
<evidence type="ECO:0000313" key="6">
    <source>
        <dbReference type="EMBL" id="CAJ2508786.1"/>
    </source>
</evidence>
<evidence type="ECO:0000313" key="7">
    <source>
        <dbReference type="Proteomes" id="UP001295740"/>
    </source>
</evidence>
<dbReference type="InterPro" id="IPR003890">
    <property type="entry name" value="MIF4G-like_typ-3"/>
</dbReference>
<feature type="compositionally biased region" description="Acidic residues" evidence="4">
    <location>
        <begin position="169"/>
        <end position="183"/>
    </location>
</feature>
<dbReference type="PANTHER" id="PTHR18034:SF4">
    <property type="entry name" value="NUCLEOLAR MIF4G DOMAIN-CONTAINING PROTEIN 1"/>
    <property type="match status" value="1"/>
</dbReference>
<name>A0AAI8VPL9_9PEZI</name>
<dbReference type="InterPro" id="IPR003891">
    <property type="entry name" value="Initiation_fac_eIF4g_MI"/>
</dbReference>
<dbReference type="Proteomes" id="UP001295740">
    <property type="component" value="Unassembled WGS sequence"/>
</dbReference>
<evidence type="ECO:0000259" key="5">
    <source>
        <dbReference type="PROSITE" id="PS51366"/>
    </source>
</evidence>
<evidence type="ECO:0000256" key="3">
    <source>
        <dbReference type="ARBA" id="ARBA00023242"/>
    </source>
</evidence>
<evidence type="ECO:0000256" key="1">
    <source>
        <dbReference type="ARBA" id="ARBA00004604"/>
    </source>
</evidence>
<feature type="compositionally biased region" description="Acidic residues" evidence="4">
    <location>
        <begin position="228"/>
        <end position="262"/>
    </location>
</feature>
<dbReference type="GO" id="GO:0005730">
    <property type="term" value="C:nucleolus"/>
    <property type="evidence" value="ECO:0007669"/>
    <property type="project" value="UniProtKB-SubCell"/>
</dbReference>
<protein>
    <submittedName>
        <fullName evidence="6">Uu.00g138120.m01.CDS01</fullName>
    </submittedName>
</protein>
<dbReference type="InterPro" id="IPR016024">
    <property type="entry name" value="ARM-type_fold"/>
</dbReference>
<dbReference type="SMART" id="SM00543">
    <property type="entry name" value="MIF4G"/>
    <property type="match status" value="1"/>
</dbReference>
<dbReference type="Pfam" id="PF02854">
    <property type="entry name" value="MIF4G"/>
    <property type="match status" value="1"/>
</dbReference>
<reference evidence="6" key="1">
    <citation type="submission" date="2023-10" db="EMBL/GenBank/DDBJ databases">
        <authorList>
            <person name="Hackl T."/>
        </authorList>
    </citation>
    <scope>NUCLEOTIDE SEQUENCE</scope>
</reference>
<evidence type="ECO:0000256" key="2">
    <source>
        <dbReference type="ARBA" id="ARBA00006856"/>
    </source>
</evidence>
<dbReference type="SUPFAM" id="SSF48371">
    <property type="entry name" value="ARM repeat"/>
    <property type="match status" value="1"/>
</dbReference>
<organism evidence="6 7">
    <name type="scientific">Anthostomella pinea</name>
    <dbReference type="NCBI Taxonomy" id="933095"/>
    <lineage>
        <taxon>Eukaryota</taxon>
        <taxon>Fungi</taxon>
        <taxon>Dikarya</taxon>
        <taxon>Ascomycota</taxon>
        <taxon>Pezizomycotina</taxon>
        <taxon>Sordariomycetes</taxon>
        <taxon>Xylariomycetidae</taxon>
        <taxon>Xylariales</taxon>
        <taxon>Xylariaceae</taxon>
        <taxon>Anthostomella</taxon>
    </lineage>
</organism>
<feature type="compositionally biased region" description="Low complexity" evidence="4">
    <location>
        <begin position="56"/>
        <end position="77"/>
    </location>
</feature>
<feature type="region of interest" description="Disordered" evidence="4">
    <location>
        <begin position="1"/>
        <end position="293"/>
    </location>
</feature>
<keyword evidence="3" id="KW-0539">Nucleus</keyword>
<evidence type="ECO:0000256" key="4">
    <source>
        <dbReference type="SAM" id="MobiDB-lite"/>
    </source>
</evidence>
<feature type="compositionally biased region" description="Acidic residues" evidence="4">
    <location>
        <begin position="91"/>
        <end position="130"/>
    </location>
</feature>
<comment type="caution">
    <text evidence="6">The sequence shown here is derived from an EMBL/GenBank/DDBJ whole genome shotgun (WGS) entry which is preliminary data.</text>
</comment>
<feature type="compositionally biased region" description="Basic and acidic residues" evidence="4">
    <location>
        <begin position="16"/>
        <end position="32"/>
    </location>
</feature>
<comment type="subcellular location">
    <subcellularLocation>
        <location evidence="1">Nucleus</location>
        <location evidence="1">Nucleolus</location>
    </subcellularLocation>
</comment>
<keyword evidence="7" id="KW-1185">Reference proteome</keyword>
<dbReference type="AlphaFoldDB" id="A0AAI8VPL9"/>
<feature type="domain" description="MI" evidence="5">
    <location>
        <begin position="607"/>
        <end position="740"/>
    </location>
</feature>
<dbReference type="InterPro" id="IPR050781">
    <property type="entry name" value="CWC22_splicing_factor"/>
</dbReference>
<sequence>MAPPNRKLSLPASILHELDTHEPASRTGDRGHGRGRQQLSRKEQRKEARVQKRQSRSSGSQLRRATPKQPSKQTPKQTQPPPRGRSRDHEFDEPDVDDDEEDEDDDEDDDDVEDDAGELDLDAGSEEDSDQVTMPERKKVVTEDDREIAALERKLGMKGKNSLPKSFEEDGLGDLLDGLDDEPAAPSRTKRKAEGDDEWLAQKRRKAQAAATANTQDLSSGGEGGGFDSDDDTSGLDDEEDGDMDVDNDSDEDDDEDDDDDGFGGFSGTDDEVAEPAKRQRENPYVAPTTGIAKYVPPSLRKQAGSDSDAEAQLRKRVQGLINRLTLDSMIGIVKDVMALYDTNPRQTVTSTLVDLVLALVYSTLNQPDIFFTTVAGFVAAIHRAMGTAVSAFFVQQLVEVFEKHHKAAAGNLSDAGSKHLIALLAELYNMQVIGCNLVFDYIRVFLEDLSELNTDLLLRIIQLCGPSLRRDDPHALQDIVHRSGSGKHVSVRTSFMIDEMKKLQSNKTKAAARNKDIAEQRTQIRKRIGALGGKQDVQPLRVGLKDIQNSDKQGKWWLVGASWSGNQSSVPLKQQDEADEVMIQVEDDLGIPDLWQLAREQGFNTEVRQRIFVAIHAATDYENADLLIRKLKLNKHQRKEIPEVIVRSGERQTVYNHYYTLVASKFTGDGRLGFQFRRALTIRFKKMGEDIDTGDGDDMDEEDESGDYELRWLCNTAKMYGSLVASRDMKLVDIVKYRNLGALQEKAHMFVEVVLITILQECKGDALGGVFGGLDADVGRGVQYFLKKHVRKTNLLKDKKEQRALKKSCDAAMETLSSSLAAKALQ</sequence>
<dbReference type="GO" id="GO:0042274">
    <property type="term" value="P:ribosomal small subunit biogenesis"/>
    <property type="evidence" value="ECO:0007669"/>
    <property type="project" value="TreeGrafter"/>
</dbReference>
<dbReference type="PANTHER" id="PTHR18034">
    <property type="entry name" value="CELL CYCLE CONTROL PROTEIN CWF22-RELATED"/>
    <property type="match status" value="1"/>
</dbReference>
<dbReference type="PROSITE" id="PS51366">
    <property type="entry name" value="MI"/>
    <property type="match status" value="1"/>
</dbReference>
<dbReference type="GO" id="GO:0003723">
    <property type="term" value="F:RNA binding"/>
    <property type="evidence" value="ECO:0007669"/>
    <property type="project" value="InterPro"/>
</dbReference>